<gene>
    <name evidence="2" type="ORF">AB4566_07460</name>
</gene>
<sequence>MNTKLALKTAKVLFFIVVLLSGLFTAWLFIPTPSILDKQVLDVPLTKPFKLVSYRNNPNDASMPFTYHYYVVSDVSDIEDMEPFLITTDKFAKLGEFDENTFSLSVNGKIEQYTNDLWIEKSDGKLQHWYVSINARYIR</sequence>
<keyword evidence="1" id="KW-1133">Transmembrane helix</keyword>
<evidence type="ECO:0000313" key="3">
    <source>
        <dbReference type="Proteomes" id="UP001570417"/>
    </source>
</evidence>
<evidence type="ECO:0000256" key="1">
    <source>
        <dbReference type="SAM" id="Phobius"/>
    </source>
</evidence>
<feature type="transmembrane region" description="Helical" evidence="1">
    <location>
        <begin position="12"/>
        <end position="30"/>
    </location>
</feature>
<accession>A0ABV4N9M2</accession>
<keyword evidence="1" id="KW-0812">Transmembrane</keyword>
<dbReference type="Proteomes" id="UP001570417">
    <property type="component" value="Unassembled WGS sequence"/>
</dbReference>
<dbReference type="RefSeq" id="WP_372265608.1">
    <property type="nucleotide sequence ID" value="NZ_JBFRUW010000020.1"/>
</dbReference>
<keyword evidence="3" id="KW-1185">Reference proteome</keyword>
<name>A0ABV4N9M2_9VIBR</name>
<reference evidence="2 3" key="1">
    <citation type="journal article" date="2024" name="ISME J.">
        <title>Tailless and filamentous prophages are predominant in marine Vibrio.</title>
        <authorList>
            <person name="Steensen K."/>
            <person name="Seneca J."/>
            <person name="Bartlau N."/>
            <person name="Yu X.A."/>
            <person name="Hussain F.A."/>
            <person name="Polz M.F."/>
        </authorList>
    </citation>
    <scope>NUCLEOTIDE SEQUENCE [LARGE SCALE GENOMIC DNA]</scope>
    <source>
        <strain evidence="2 3">10N.222.51.A1</strain>
    </source>
</reference>
<keyword evidence="1" id="KW-0472">Membrane</keyword>
<proteinExistence type="predicted"/>
<protein>
    <submittedName>
        <fullName evidence="2">Uncharacterized protein</fullName>
    </submittedName>
</protein>
<evidence type="ECO:0000313" key="2">
    <source>
        <dbReference type="EMBL" id="MFA0568109.1"/>
    </source>
</evidence>
<comment type="caution">
    <text evidence="2">The sequence shown here is derived from an EMBL/GenBank/DDBJ whole genome shotgun (WGS) entry which is preliminary data.</text>
</comment>
<dbReference type="EMBL" id="JBFRUW010000020">
    <property type="protein sequence ID" value="MFA0568109.1"/>
    <property type="molecule type" value="Genomic_DNA"/>
</dbReference>
<organism evidence="2 3">
    <name type="scientific">Vibrio gallaecicus</name>
    <dbReference type="NCBI Taxonomy" id="552386"/>
    <lineage>
        <taxon>Bacteria</taxon>
        <taxon>Pseudomonadati</taxon>
        <taxon>Pseudomonadota</taxon>
        <taxon>Gammaproteobacteria</taxon>
        <taxon>Vibrionales</taxon>
        <taxon>Vibrionaceae</taxon>
        <taxon>Vibrio</taxon>
    </lineage>
</organism>